<feature type="region of interest" description="Disordered" evidence="2">
    <location>
        <begin position="1552"/>
        <end position="1571"/>
    </location>
</feature>
<name>A0AAD9KBA6_9ANNE</name>
<feature type="compositionally biased region" description="Polar residues" evidence="2">
    <location>
        <begin position="1658"/>
        <end position="1672"/>
    </location>
</feature>
<sequence length="2256" mass="255841">MAVELLRSRLPYPWNYGVTEDGRIFFINDESKSTTWLHPVYNHPIQSGHLSRQDLPKGWELAFTPEGVPYYVDHTNLRTSFIHPLTGQSALPVHEGREYWYVDWRLLFAGSCDQVAFVARLPCGVYWFLRVLFNWTRGAYLPVLHRVVVISIIEKSYHILPGENYGVDNRNFKRSSLRRSSKKQKVIDKAPEPKRSEDAPVALKGWLYKQDSGGLKSWKKRWFVLSDFCLYYYKDPSESQFQGSILLPSYEIGFCNKNDGVNKRYSFKAEHQNMRTYYFATDNSEDQSRWMSVLKLATQLKNHPAGELKENSFQSSQYSPTEGQGHDDTYTPDSGGFNESRGPPLALGQQSPRSGDTALRSSADDPGWYKNNPEPIENQKTTPETMNRQDEYGYGGDLGMRPGQGMRNTYVTHEPAFPDPRPQYNDSDEGPPIRRPDPNNSNYVNQYQDSYRVMDRESISSLGSRGILPRDHNYNVPKGPYPGQPLENNVYNLQQDPNALEQSTDSVERTLDRSFDSVEVLPGYDSFAENHLQPSGQYLQLDQQPQPADSSAPVSRNSSVVEVQRQNSLLRLQQWTRNQQNSAQRHRSSNYSNSSGQPVSDGIRKYGQENVRRQPEEQHRSPNGYASSHRSPPNLNLNPDPEVKQPGPVALSSPENNDQPARPPIPAEYREQYIRELAETKTPHTRNDLLTSIEIQKMKQQQPLVFQYPEVSPTYSQHANLPSAQKPAPPPTQFSGSWAAMGSGLEGIELQLDQVSDPQSAQSPISHSGQNSSSIPDPGFNQSMAQHQERLQYEQMQQREGRQTGREPSAEAVIERRLQNSLDPSKSWDDLNDLDQDDAQFKYNSRIDLLLAEKRRIMGETADILKNVQPSSHSEESRNLSRDDDFNSKGHVSSPYETFGQGRSTTKSEYVRPVRRSLEPVFKGSRGDNVYENMTAYHDLAATSRDKLWPNQKSAADENPRTASFRSQTTTPNVSQSAENLGNSLPNHRGQPQGFNQSPQRDTHYGKMPLVCDNPNQPRYHSEGLSQSLGKLHIDVGEWSEGGQVLPRGGGGRAGVNQRPLNPTWPQKEPLLGKITLNSGNATEEDRDGVQNVGGGVYQDGQQPVVEFSRRDIETIKEDPNMSDQDIFTTKTLADLQRHLSGHRLRLSISAGDLMGKSHEELVLLLIQLRRDQSRLERARDYYRSKLDVHRPQEKDYKLNWRCPSHSLILLDNMVRMGSLYGGDNLMLASQYKQDDDDDDVDLNDIYHKLQPGEYTPPKKMITFSRQYQEQKLSQLQEAELKQLMEDEVDLEEKLQQLYQLDRELQEKSLTVTNLQENKDLLENTMSQLRKDLQMTSDTRMMQNIKYQLRHIEAELVAVRQQLAESSKLLEETSAEDARVENEVMLLRKKIYGLNRTHSTPSLTNDSIRAKQKLEQELEGVQNVMNNLSKQGAVLSDTIKALRHSTPDLTVSNDATRSEKPYMETDMDTGKSHDLGKQAPLVEREINYTKSPYIVEKKEEYIYASVNKARRRGEDWDGCDRSKSEPPAIGRNNEWQHGIEATEVKTRIETTRSSIHQQELPSRNSSINQGSYQRMSGYSEDGMRGMVGESVEEVQSKNRSDYQETRKPFRYNGNQDRELRNGVYRAEMKVVTPEITDYRGYPYVDVESHESRGDGSRDGSQQPLHGYSNQVGSEVRVTNEVKITGESIHVQSINTSDVGVQSNSGIAQGTQSPNTLDLVSNGKGKPHGQICSQVTSEGGGSGGDLHVISGSFTNCTHNVDTSCTECTLNHLSELKQHKKLLVDSSESVHNELQNSDKKEQDVAFDKPTDVSGRSSVADTWGRRSRYDPDTFLVSDLTLSLLEGKERVIHNALRRVSSDASDLSDLKASIRHKARRTRTLDDYLVQLNAPPEHFEHDKADAELHVPRAPSSIVGHTNLHTAHSSSMADSNNLYSSETLADHNRQVYGQTWMSHEQHTSTKPMSEVHPQQQQPQQEQPQQLYQHKQHGQDTQQILFDKEMYDASPSVGDQVYEPIELSQADENTKKFFADNRQSLITGILPKDAARSQTVREVKKEAERRSRERKRFYVNVHGSLDLQQAEMMSEEFQRSRSLPHKTSAPSLLTPSGHSQDDSTLLRRKSVGVYKPKQQVKPERHLSATDRLFPKQSPDITSINPNSRDSVRRMSDIFSPRPFSSNTVNQTSSKSFINSQSHQGNSATVATVRPVVSEKDYQSVDQMEGSKKSWSTENLTKNDPTGPRILERQAEKPTQPQGTLHDYI</sequence>
<feature type="domain" description="WW" evidence="4">
    <location>
        <begin position="53"/>
        <end position="86"/>
    </location>
</feature>
<comment type="caution">
    <text evidence="5">The sequence shown here is derived from an EMBL/GenBank/DDBJ whole genome shotgun (WGS) entry which is preliminary data.</text>
</comment>
<feature type="domain" description="PH" evidence="3">
    <location>
        <begin position="200"/>
        <end position="299"/>
    </location>
</feature>
<dbReference type="Gene3D" id="2.20.70.10">
    <property type="match status" value="2"/>
</dbReference>
<feature type="coiled-coil region" evidence="1">
    <location>
        <begin position="1274"/>
        <end position="1431"/>
    </location>
</feature>
<feature type="region of interest" description="Disordered" evidence="2">
    <location>
        <begin position="1786"/>
        <end position="1816"/>
    </location>
</feature>
<dbReference type="InterPro" id="IPR040392">
    <property type="entry name" value="PKHA4-7_PH"/>
</dbReference>
<feature type="region of interest" description="Disordered" evidence="2">
    <location>
        <begin position="1592"/>
        <end position="1614"/>
    </location>
</feature>
<keyword evidence="1" id="KW-0175">Coiled coil</keyword>
<dbReference type="Pfam" id="PF00169">
    <property type="entry name" value="PH"/>
    <property type="match status" value="1"/>
</dbReference>
<dbReference type="Pfam" id="PF25541">
    <property type="entry name" value="TBCA_PH"/>
    <property type="match status" value="1"/>
</dbReference>
<dbReference type="InterPro" id="IPR001849">
    <property type="entry name" value="PH_domain"/>
</dbReference>
<feature type="compositionally biased region" description="Basic and acidic residues" evidence="2">
    <location>
        <begin position="1513"/>
        <end position="1524"/>
    </location>
</feature>
<evidence type="ECO:0000259" key="4">
    <source>
        <dbReference type="PROSITE" id="PS50020"/>
    </source>
</evidence>
<dbReference type="SUPFAM" id="SSF50729">
    <property type="entry name" value="PH domain-like"/>
    <property type="match status" value="1"/>
</dbReference>
<feature type="compositionally biased region" description="Polar residues" evidence="2">
    <location>
        <begin position="2096"/>
        <end position="2106"/>
    </location>
</feature>
<dbReference type="PROSITE" id="PS01159">
    <property type="entry name" value="WW_DOMAIN_1"/>
    <property type="match status" value="2"/>
</dbReference>
<dbReference type="PANTHER" id="PTHR12752:SF9">
    <property type="entry name" value="KRAMER, ISOFORM I"/>
    <property type="match status" value="1"/>
</dbReference>
<evidence type="ECO:0008006" key="7">
    <source>
        <dbReference type="Google" id="ProtNLM"/>
    </source>
</evidence>
<feature type="region of interest" description="Disordered" evidence="2">
    <location>
        <begin position="866"/>
        <end position="912"/>
    </location>
</feature>
<dbReference type="Gene3D" id="2.30.29.30">
    <property type="entry name" value="Pleckstrin-homology domain (PH domain)/Phosphotyrosine-binding domain (PTB)"/>
    <property type="match status" value="1"/>
</dbReference>
<dbReference type="CDD" id="cd00201">
    <property type="entry name" value="WW"/>
    <property type="match status" value="2"/>
</dbReference>
<feature type="region of interest" description="Disordered" evidence="2">
    <location>
        <begin position="2080"/>
        <end position="2160"/>
    </location>
</feature>
<feature type="compositionally biased region" description="Polar residues" evidence="2">
    <location>
        <begin position="311"/>
        <end position="322"/>
    </location>
</feature>
<feature type="compositionally biased region" description="Low complexity" evidence="2">
    <location>
        <begin position="1965"/>
        <end position="1981"/>
    </location>
</feature>
<feature type="region of interest" description="Disordered" evidence="2">
    <location>
        <begin position="2208"/>
        <end position="2256"/>
    </location>
</feature>
<feature type="compositionally biased region" description="Basic and acidic residues" evidence="2">
    <location>
        <begin position="873"/>
        <end position="888"/>
    </location>
</feature>
<feature type="region of interest" description="Disordered" evidence="2">
    <location>
        <begin position="1646"/>
        <end position="1673"/>
    </location>
</feature>
<feature type="region of interest" description="Disordered" evidence="2">
    <location>
        <begin position="755"/>
        <end position="782"/>
    </location>
</feature>
<feature type="compositionally biased region" description="Polar residues" evidence="2">
    <location>
        <begin position="961"/>
        <end position="986"/>
    </location>
</feature>
<feature type="domain" description="WW" evidence="4">
    <location>
        <begin position="8"/>
        <end position="41"/>
    </location>
</feature>
<dbReference type="SUPFAM" id="SSF51045">
    <property type="entry name" value="WW domain"/>
    <property type="match status" value="2"/>
</dbReference>
<feature type="region of interest" description="Disordered" evidence="2">
    <location>
        <begin position="305"/>
        <end position="445"/>
    </location>
</feature>
<dbReference type="CDD" id="cd13248">
    <property type="entry name" value="PH_PEPP1_2_3"/>
    <property type="match status" value="1"/>
</dbReference>
<feature type="region of interest" description="Disordered" evidence="2">
    <location>
        <begin position="716"/>
        <end position="739"/>
    </location>
</feature>
<feature type="compositionally biased region" description="Polar residues" evidence="2">
    <location>
        <begin position="624"/>
        <end position="637"/>
    </location>
</feature>
<evidence type="ECO:0000256" key="1">
    <source>
        <dbReference type="SAM" id="Coils"/>
    </source>
</evidence>
<feature type="compositionally biased region" description="Polar residues" evidence="2">
    <location>
        <begin position="2220"/>
        <end position="2231"/>
    </location>
</feature>
<protein>
    <recommendedName>
        <fullName evidence="7">Pleckstrin homology domain-containing family A member 7</fullName>
    </recommendedName>
</protein>
<dbReference type="InterPro" id="IPR036020">
    <property type="entry name" value="WW_dom_sf"/>
</dbReference>
<evidence type="ECO:0000256" key="2">
    <source>
        <dbReference type="SAM" id="MobiDB-lite"/>
    </source>
</evidence>
<feature type="compositionally biased region" description="Basic and acidic residues" evidence="2">
    <location>
        <begin position="1646"/>
        <end position="1657"/>
    </location>
</feature>
<feature type="compositionally biased region" description="Polar residues" evidence="2">
    <location>
        <begin position="2146"/>
        <end position="2156"/>
    </location>
</feature>
<feature type="region of interest" description="Disordered" evidence="2">
    <location>
        <begin position="541"/>
        <end position="562"/>
    </location>
</feature>
<organism evidence="5 6">
    <name type="scientific">Paralvinella palmiformis</name>
    <dbReference type="NCBI Taxonomy" id="53620"/>
    <lineage>
        <taxon>Eukaryota</taxon>
        <taxon>Metazoa</taxon>
        <taxon>Spiralia</taxon>
        <taxon>Lophotrochozoa</taxon>
        <taxon>Annelida</taxon>
        <taxon>Polychaeta</taxon>
        <taxon>Sedentaria</taxon>
        <taxon>Canalipalpata</taxon>
        <taxon>Terebellida</taxon>
        <taxon>Terebelliformia</taxon>
        <taxon>Alvinellidae</taxon>
        <taxon>Paralvinella</taxon>
    </lineage>
</organism>
<feature type="region of interest" description="Disordered" evidence="2">
    <location>
        <begin position="577"/>
        <end position="665"/>
    </location>
</feature>
<dbReference type="InterPro" id="IPR011993">
    <property type="entry name" value="PH-like_dom_sf"/>
</dbReference>
<dbReference type="PANTHER" id="PTHR12752">
    <property type="entry name" value="PHOSPHOINOSITOL 3-PHOSPHATE-BINDING PROTEIN"/>
    <property type="match status" value="1"/>
</dbReference>
<dbReference type="Proteomes" id="UP001208570">
    <property type="component" value="Unassembled WGS sequence"/>
</dbReference>
<feature type="region of interest" description="Disordered" evidence="2">
    <location>
        <begin position="1950"/>
        <end position="1985"/>
    </location>
</feature>
<evidence type="ECO:0000313" key="6">
    <source>
        <dbReference type="Proteomes" id="UP001208570"/>
    </source>
</evidence>
<keyword evidence="6" id="KW-1185">Reference proteome</keyword>
<evidence type="ECO:0000259" key="3">
    <source>
        <dbReference type="PROSITE" id="PS50003"/>
    </source>
</evidence>
<feature type="compositionally biased region" description="Polar residues" evidence="2">
    <location>
        <begin position="577"/>
        <end position="598"/>
    </location>
</feature>
<feature type="region of interest" description="Disordered" evidence="2">
    <location>
        <begin position="948"/>
        <end position="1003"/>
    </location>
</feature>
<evidence type="ECO:0000313" key="5">
    <source>
        <dbReference type="EMBL" id="KAK2168147.1"/>
    </source>
</evidence>
<dbReference type="InterPro" id="IPR001202">
    <property type="entry name" value="WW_dom"/>
</dbReference>
<feature type="region of interest" description="Disordered" evidence="2">
    <location>
        <begin position="462"/>
        <end position="490"/>
    </location>
</feature>
<dbReference type="EMBL" id="JAODUP010000020">
    <property type="protein sequence ID" value="KAK2168147.1"/>
    <property type="molecule type" value="Genomic_DNA"/>
</dbReference>
<accession>A0AAD9KBA6</accession>
<dbReference type="PROSITE" id="PS50020">
    <property type="entry name" value="WW_DOMAIN_2"/>
    <property type="match status" value="2"/>
</dbReference>
<feature type="compositionally biased region" description="Basic and acidic residues" evidence="2">
    <location>
        <begin position="602"/>
        <end position="620"/>
    </location>
</feature>
<dbReference type="SMART" id="SM00233">
    <property type="entry name" value="PH"/>
    <property type="match status" value="1"/>
</dbReference>
<proteinExistence type="predicted"/>
<dbReference type="InterPro" id="IPR057971">
    <property type="entry name" value="PKHA4-7_TBCA"/>
</dbReference>
<feature type="compositionally biased region" description="Basic and acidic residues" evidence="2">
    <location>
        <begin position="1786"/>
        <end position="1808"/>
    </location>
</feature>
<dbReference type="PROSITE" id="PS50003">
    <property type="entry name" value="PH_DOMAIN"/>
    <property type="match status" value="1"/>
</dbReference>
<dbReference type="SMART" id="SM00456">
    <property type="entry name" value="WW"/>
    <property type="match status" value="2"/>
</dbReference>
<gene>
    <name evidence="5" type="ORF">LSH36_20g13053</name>
</gene>
<feature type="compositionally biased region" description="Basic and acidic residues" evidence="2">
    <location>
        <begin position="1594"/>
        <end position="1607"/>
    </location>
</feature>
<feature type="region of interest" description="Disordered" evidence="2">
    <location>
        <begin position="1513"/>
        <end position="1532"/>
    </location>
</feature>
<reference evidence="5" key="1">
    <citation type="journal article" date="2023" name="Mol. Biol. Evol.">
        <title>Third-Generation Sequencing Reveals the Adaptive Role of the Epigenome in Three Deep-Sea Polychaetes.</title>
        <authorList>
            <person name="Perez M."/>
            <person name="Aroh O."/>
            <person name="Sun Y."/>
            <person name="Lan Y."/>
            <person name="Juniper S.K."/>
            <person name="Young C.R."/>
            <person name="Angers B."/>
            <person name="Qian P.Y."/>
        </authorList>
    </citation>
    <scope>NUCLEOTIDE SEQUENCE</scope>
    <source>
        <strain evidence="5">P08H-3</strain>
    </source>
</reference>